<dbReference type="AlphaFoldDB" id="A0AAW1LLL0"/>
<evidence type="ECO:0000259" key="1">
    <source>
        <dbReference type="Pfam" id="PF00155"/>
    </source>
</evidence>
<keyword evidence="3" id="KW-1185">Reference proteome</keyword>
<organism evidence="2 3">
    <name type="scientific">Saponaria officinalis</name>
    <name type="common">Common soapwort</name>
    <name type="synonym">Lychnis saponaria</name>
    <dbReference type="NCBI Taxonomy" id="3572"/>
    <lineage>
        <taxon>Eukaryota</taxon>
        <taxon>Viridiplantae</taxon>
        <taxon>Streptophyta</taxon>
        <taxon>Embryophyta</taxon>
        <taxon>Tracheophyta</taxon>
        <taxon>Spermatophyta</taxon>
        <taxon>Magnoliopsida</taxon>
        <taxon>eudicotyledons</taxon>
        <taxon>Gunneridae</taxon>
        <taxon>Pentapetalae</taxon>
        <taxon>Caryophyllales</taxon>
        <taxon>Caryophyllaceae</taxon>
        <taxon>Caryophylleae</taxon>
        <taxon>Saponaria</taxon>
    </lineage>
</organism>
<sequence>MFVMVKLNMSLLQDIEDDIDFCIKLAKEDKMVILPGTAVGMRNWLRITFALEPTCLNEGLERIKLFCQRHATTL</sequence>
<dbReference type="PANTHER" id="PTHR45744:SF11">
    <property type="entry name" value="TYROSINE AMINOTRANSFERASE"/>
    <property type="match status" value="1"/>
</dbReference>
<name>A0AAW1LLL0_SAPOF</name>
<gene>
    <name evidence="2" type="ORF">RND81_04G156200</name>
</gene>
<dbReference type="Pfam" id="PF00155">
    <property type="entry name" value="Aminotran_1_2"/>
    <property type="match status" value="1"/>
</dbReference>
<reference evidence="2" key="1">
    <citation type="submission" date="2024-03" db="EMBL/GenBank/DDBJ databases">
        <title>WGS assembly of Saponaria officinalis var. Norfolk2.</title>
        <authorList>
            <person name="Jenkins J."/>
            <person name="Shu S."/>
            <person name="Grimwood J."/>
            <person name="Barry K."/>
            <person name="Goodstein D."/>
            <person name="Schmutz J."/>
            <person name="Leebens-Mack J."/>
            <person name="Osbourn A."/>
        </authorList>
    </citation>
    <scope>NUCLEOTIDE SEQUENCE [LARGE SCALE GENOMIC DNA]</scope>
    <source>
        <strain evidence="2">JIC</strain>
    </source>
</reference>
<dbReference type="InterPro" id="IPR004839">
    <property type="entry name" value="Aminotransferase_I/II_large"/>
</dbReference>
<evidence type="ECO:0000313" key="3">
    <source>
        <dbReference type="Proteomes" id="UP001443914"/>
    </source>
</evidence>
<dbReference type="Gene3D" id="3.90.1150.10">
    <property type="entry name" value="Aspartate Aminotransferase, domain 1"/>
    <property type="match status" value="1"/>
</dbReference>
<comment type="caution">
    <text evidence="2">The sequence shown here is derived from an EMBL/GenBank/DDBJ whole genome shotgun (WGS) entry which is preliminary data.</text>
</comment>
<dbReference type="SUPFAM" id="SSF53383">
    <property type="entry name" value="PLP-dependent transferases"/>
    <property type="match status" value="1"/>
</dbReference>
<dbReference type="GO" id="GO:0004838">
    <property type="term" value="F:L-tyrosine-2-oxoglutarate transaminase activity"/>
    <property type="evidence" value="ECO:0007669"/>
    <property type="project" value="TreeGrafter"/>
</dbReference>
<dbReference type="GO" id="GO:0006572">
    <property type="term" value="P:L-tyrosine catabolic process"/>
    <property type="evidence" value="ECO:0007669"/>
    <property type="project" value="TreeGrafter"/>
</dbReference>
<evidence type="ECO:0000313" key="2">
    <source>
        <dbReference type="EMBL" id="KAK9734672.1"/>
    </source>
</evidence>
<dbReference type="Proteomes" id="UP001443914">
    <property type="component" value="Unassembled WGS sequence"/>
</dbReference>
<proteinExistence type="predicted"/>
<dbReference type="InterPro" id="IPR015422">
    <property type="entry name" value="PyrdxlP-dep_Trfase_small"/>
</dbReference>
<dbReference type="InterPro" id="IPR015424">
    <property type="entry name" value="PyrdxlP-dep_Trfase"/>
</dbReference>
<feature type="domain" description="Aminotransferase class I/classII large" evidence="1">
    <location>
        <begin position="1"/>
        <end position="63"/>
    </location>
</feature>
<dbReference type="EMBL" id="JBDFQZ010000004">
    <property type="protein sequence ID" value="KAK9734672.1"/>
    <property type="molecule type" value="Genomic_DNA"/>
</dbReference>
<dbReference type="GO" id="GO:0030170">
    <property type="term" value="F:pyridoxal phosphate binding"/>
    <property type="evidence" value="ECO:0007669"/>
    <property type="project" value="InterPro"/>
</dbReference>
<dbReference type="PANTHER" id="PTHR45744">
    <property type="entry name" value="TYROSINE AMINOTRANSFERASE"/>
    <property type="match status" value="1"/>
</dbReference>
<accession>A0AAW1LLL0</accession>
<protein>
    <recommendedName>
        <fullName evidence="1">Aminotransferase class I/classII large domain-containing protein</fullName>
    </recommendedName>
</protein>